<evidence type="ECO:0000313" key="2">
    <source>
        <dbReference type="EMBL" id="MEQ2544466.1"/>
    </source>
</evidence>
<feature type="chain" id="PRO_5045414102" evidence="1">
    <location>
        <begin position="21"/>
        <end position="191"/>
    </location>
</feature>
<dbReference type="Proteomes" id="UP001460202">
    <property type="component" value="Unassembled WGS sequence"/>
</dbReference>
<organism evidence="2 3">
    <name type="scientific">Alistipes intestinihominis</name>
    <dbReference type="NCBI Taxonomy" id="3133172"/>
    <lineage>
        <taxon>Bacteria</taxon>
        <taxon>Pseudomonadati</taxon>
        <taxon>Bacteroidota</taxon>
        <taxon>Bacteroidia</taxon>
        <taxon>Bacteroidales</taxon>
        <taxon>Rikenellaceae</taxon>
        <taxon>Alistipes</taxon>
    </lineage>
</organism>
<gene>
    <name evidence="2" type="ORF">WMO46_05845</name>
</gene>
<accession>A0ABV1GW90</accession>
<comment type="caution">
    <text evidence="2">The sequence shown here is derived from an EMBL/GenBank/DDBJ whole genome shotgun (WGS) entry which is preliminary data.</text>
</comment>
<dbReference type="EMBL" id="JBBMFL010000005">
    <property type="protein sequence ID" value="MEQ2544466.1"/>
    <property type="molecule type" value="Genomic_DNA"/>
</dbReference>
<sequence length="191" mass="20502">MKKILFLMAAAAVMWGGGNAVTAQSLEPEFEGEVVGVFPDGTSKKLEKHNVRMRTGAGVYIAGFAASKSKTKVLVEGGSASVRFDASQPIALIVRAKDNKADPMSIVRVFRMKSSKKNRSAVISAVGSFSVSSNTMDYLRFTAEKYGESSYRLTFDERPAGEYGVIVSNPNNVDEKMVIVSAFAIDGGAKE</sequence>
<feature type="signal peptide" evidence="1">
    <location>
        <begin position="1"/>
        <end position="20"/>
    </location>
</feature>
<dbReference type="RefSeq" id="WP_227901047.1">
    <property type="nucleotide sequence ID" value="NZ_JBBMFL010000005.1"/>
</dbReference>
<reference evidence="2 3" key="1">
    <citation type="submission" date="2024-03" db="EMBL/GenBank/DDBJ databases">
        <title>Human intestinal bacterial collection.</title>
        <authorList>
            <person name="Pauvert C."/>
            <person name="Hitch T.C.A."/>
            <person name="Clavel T."/>
        </authorList>
    </citation>
    <scope>NUCLEOTIDE SEQUENCE [LARGE SCALE GENOMIC DNA]</scope>
    <source>
        <strain evidence="2 3">CLA-KB-H122</strain>
    </source>
</reference>
<keyword evidence="1" id="KW-0732">Signal</keyword>
<evidence type="ECO:0000313" key="3">
    <source>
        <dbReference type="Proteomes" id="UP001460202"/>
    </source>
</evidence>
<protein>
    <submittedName>
        <fullName evidence="2">Uncharacterized protein</fullName>
    </submittedName>
</protein>
<evidence type="ECO:0000256" key="1">
    <source>
        <dbReference type="SAM" id="SignalP"/>
    </source>
</evidence>
<proteinExistence type="predicted"/>
<keyword evidence="3" id="KW-1185">Reference proteome</keyword>
<name>A0ABV1GW90_9BACT</name>